<comment type="caution">
    <text evidence="5">The sequence shown here is derived from an EMBL/GenBank/DDBJ whole genome shotgun (WGS) entry which is preliminary data.</text>
</comment>
<dbReference type="EMBL" id="BMLS01000001">
    <property type="protein sequence ID" value="GGO66096.1"/>
    <property type="molecule type" value="Genomic_DNA"/>
</dbReference>
<sequence>MLKMRLAILVILSTVAFASAGREQLLACLDEFPPYQVLSEPPIGEHVSALRQLGTELALEVEFVTEPNFNHCLKRLQQGSADVIAGILDREERRDYLHLLPMRHDTAYIFATRPDAAPINSYEDLHDRLIGVTEKVYYFEQFDQDESLQKVALNDVHLTYKLLLAGRVDTVISSLENLTAIYASDPELKDKILIQPFTHELNRVVYFGFSKHSIHAARLEQIRPKVEAAFAAGRFEAAIHQFAADHPQYYQVKPHKK</sequence>
<keyword evidence="2 3" id="KW-0732">Signal</keyword>
<organism evidence="5 6">
    <name type="scientific">Bowmanella pacifica</name>
    <dbReference type="NCBI Taxonomy" id="502051"/>
    <lineage>
        <taxon>Bacteria</taxon>
        <taxon>Pseudomonadati</taxon>
        <taxon>Pseudomonadota</taxon>
        <taxon>Gammaproteobacteria</taxon>
        <taxon>Alteromonadales</taxon>
        <taxon>Alteromonadaceae</taxon>
        <taxon>Bowmanella</taxon>
    </lineage>
</organism>
<evidence type="ECO:0000256" key="3">
    <source>
        <dbReference type="SAM" id="SignalP"/>
    </source>
</evidence>
<dbReference type="AlphaFoldDB" id="A0A917YVR9"/>
<evidence type="ECO:0000256" key="2">
    <source>
        <dbReference type="ARBA" id="ARBA00022729"/>
    </source>
</evidence>
<dbReference type="PANTHER" id="PTHR35936:SF25">
    <property type="entry name" value="ABC TRANSPORTER SUBSTRATE-BINDING PROTEIN"/>
    <property type="match status" value="1"/>
</dbReference>
<dbReference type="Pfam" id="PF00497">
    <property type="entry name" value="SBP_bac_3"/>
    <property type="match status" value="1"/>
</dbReference>
<keyword evidence="6" id="KW-1185">Reference proteome</keyword>
<dbReference type="Proteomes" id="UP000606935">
    <property type="component" value="Unassembled WGS sequence"/>
</dbReference>
<reference evidence="5" key="2">
    <citation type="submission" date="2020-09" db="EMBL/GenBank/DDBJ databases">
        <authorList>
            <person name="Sun Q."/>
            <person name="Zhou Y."/>
        </authorList>
    </citation>
    <scope>NUCLEOTIDE SEQUENCE</scope>
    <source>
        <strain evidence="5">CGMCC 1.7086</strain>
    </source>
</reference>
<protein>
    <recommendedName>
        <fullName evidence="4">Solute-binding protein family 3/N-terminal domain-containing protein</fullName>
    </recommendedName>
</protein>
<dbReference type="PANTHER" id="PTHR35936">
    <property type="entry name" value="MEMBRANE-BOUND LYTIC MUREIN TRANSGLYCOSYLASE F"/>
    <property type="match status" value="1"/>
</dbReference>
<evidence type="ECO:0000313" key="5">
    <source>
        <dbReference type="EMBL" id="GGO66096.1"/>
    </source>
</evidence>
<evidence type="ECO:0000313" key="6">
    <source>
        <dbReference type="Proteomes" id="UP000606935"/>
    </source>
</evidence>
<feature type="signal peptide" evidence="3">
    <location>
        <begin position="1"/>
        <end position="18"/>
    </location>
</feature>
<feature type="chain" id="PRO_5037526655" description="Solute-binding protein family 3/N-terminal domain-containing protein" evidence="3">
    <location>
        <begin position="19"/>
        <end position="257"/>
    </location>
</feature>
<dbReference type="SUPFAM" id="SSF53850">
    <property type="entry name" value="Periplasmic binding protein-like II"/>
    <property type="match status" value="1"/>
</dbReference>
<feature type="domain" description="Solute-binding protein family 3/N-terminal" evidence="4">
    <location>
        <begin position="29"/>
        <end position="190"/>
    </location>
</feature>
<name>A0A917YVR9_9ALTE</name>
<dbReference type="Gene3D" id="3.40.190.10">
    <property type="entry name" value="Periplasmic binding protein-like II"/>
    <property type="match status" value="2"/>
</dbReference>
<dbReference type="InterPro" id="IPR001638">
    <property type="entry name" value="Solute-binding_3/MltF_N"/>
</dbReference>
<accession>A0A917YVR9</accession>
<evidence type="ECO:0000259" key="4">
    <source>
        <dbReference type="Pfam" id="PF00497"/>
    </source>
</evidence>
<gene>
    <name evidence="5" type="ORF">GCM10010982_09490</name>
</gene>
<comment type="similarity">
    <text evidence="1">Belongs to the bacterial solute-binding protein 3 family.</text>
</comment>
<evidence type="ECO:0000256" key="1">
    <source>
        <dbReference type="ARBA" id="ARBA00010333"/>
    </source>
</evidence>
<proteinExistence type="inferred from homology"/>
<reference evidence="5" key="1">
    <citation type="journal article" date="2014" name="Int. J. Syst. Evol. Microbiol.">
        <title>Complete genome sequence of Corynebacterium casei LMG S-19264T (=DSM 44701T), isolated from a smear-ripened cheese.</title>
        <authorList>
            <consortium name="US DOE Joint Genome Institute (JGI-PGF)"/>
            <person name="Walter F."/>
            <person name="Albersmeier A."/>
            <person name="Kalinowski J."/>
            <person name="Ruckert C."/>
        </authorList>
    </citation>
    <scope>NUCLEOTIDE SEQUENCE</scope>
    <source>
        <strain evidence="5">CGMCC 1.7086</strain>
    </source>
</reference>